<evidence type="ECO:0000256" key="6">
    <source>
        <dbReference type="ARBA" id="ARBA00022741"/>
    </source>
</evidence>
<feature type="domain" description="ABC transporter" evidence="10">
    <location>
        <begin position="265"/>
        <end position="509"/>
    </location>
</feature>
<keyword evidence="9" id="KW-0472">Membrane</keyword>
<dbReference type="CDD" id="cd03215">
    <property type="entry name" value="ABC_Carb_Monos_II"/>
    <property type="match status" value="1"/>
</dbReference>
<evidence type="ECO:0000256" key="9">
    <source>
        <dbReference type="ARBA" id="ARBA00023136"/>
    </source>
</evidence>
<keyword evidence="3" id="KW-1003">Cell membrane</keyword>
<accession>A0A5C6CN89</accession>
<keyword evidence="2" id="KW-0813">Transport</keyword>
<evidence type="ECO:0000256" key="8">
    <source>
        <dbReference type="ARBA" id="ARBA00022967"/>
    </source>
</evidence>
<evidence type="ECO:0000256" key="7">
    <source>
        <dbReference type="ARBA" id="ARBA00022840"/>
    </source>
</evidence>
<comment type="caution">
    <text evidence="11">The sequence shown here is derived from an EMBL/GenBank/DDBJ whole genome shotgun (WGS) entry which is preliminary data.</text>
</comment>
<dbReference type="Gene3D" id="3.40.50.300">
    <property type="entry name" value="P-loop containing nucleotide triphosphate hydrolases"/>
    <property type="match status" value="2"/>
</dbReference>
<evidence type="ECO:0000256" key="4">
    <source>
        <dbReference type="ARBA" id="ARBA00022597"/>
    </source>
</evidence>
<reference evidence="11 12" key="1">
    <citation type="submission" date="2019-02" db="EMBL/GenBank/DDBJ databases">
        <title>Deep-cultivation of Planctomycetes and their phenomic and genomic characterization uncovers novel biology.</title>
        <authorList>
            <person name="Wiegand S."/>
            <person name="Jogler M."/>
            <person name="Boedeker C."/>
            <person name="Pinto D."/>
            <person name="Vollmers J."/>
            <person name="Rivas-Marin E."/>
            <person name="Kohn T."/>
            <person name="Peeters S.H."/>
            <person name="Heuer A."/>
            <person name="Rast P."/>
            <person name="Oberbeckmann S."/>
            <person name="Bunk B."/>
            <person name="Jeske O."/>
            <person name="Meyerdierks A."/>
            <person name="Storesund J.E."/>
            <person name="Kallscheuer N."/>
            <person name="Luecker S."/>
            <person name="Lage O.M."/>
            <person name="Pohl T."/>
            <person name="Merkel B.J."/>
            <person name="Hornburger P."/>
            <person name="Mueller R.-W."/>
            <person name="Bruemmer F."/>
            <person name="Labrenz M."/>
            <person name="Spormann A.M."/>
            <person name="Op Den Camp H."/>
            <person name="Overmann J."/>
            <person name="Amann R."/>
            <person name="Jetten M.S.M."/>
            <person name="Mascher T."/>
            <person name="Medema M.H."/>
            <person name="Devos D.P."/>
            <person name="Kaster A.-K."/>
            <person name="Ovreas L."/>
            <person name="Rohde M."/>
            <person name="Galperin M.Y."/>
            <person name="Jogler C."/>
        </authorList>
    </citation>
    <scope>NUCLEOTIDE SEQUENCE [LARGE SCALE GENOMIC DNA]</scope>
    <source>
        <strain evidence="11 12">Pla144</strain>
    </source>
</reference>
<dbReference type="EC" id="3.6.3.17" evidence="11"/>
<dbReference type="GO" id="GO:0016887">
    <property type="term" value="F:ATP hydrolysis activity"/>
    <property type="evidence" value="ECO:0007669"/>
    <property type="project" value="InterPro"/>
</dbReference>
<keyword evidence="4" id="KW-0762">Sugar transport</keyword>
<evidence type="ECO:0000256" key="2">
    <source>
        <dbReference type="ARBA" id="ARBA00022448"/>
    </source>
</evidence>
<dbReference type="GO" id="GO:0005524">
    <property type="term" value="F:ATP binding"/>
    <property type="evidence" value="ECO:0007669"/>
    <property type="project" value="UniProtKB-KW"/>
</dbReference>
<dbReference type="SMART" id="SM00382">
    <property type="entry name" value="AAA"/>
    <property type="match status" value="2"/>
</dbReference>
<dbReference type="AlphaFoldDB" id="A0A5C6CN89"/>
<dbReference type="RefSeq" id="WP_146451163.1">
    <property type="nucleotide sequence ID" value="NZ_SJPS01000004.1"/>
</dbReference>
<dbReference type="Proteomes" id="UP000318437">
    <property type="component" value="Unassembled WGS sequence"/>
</dbReference>
<dbReference type="PROSITE" id="PS50893">
    <property type="entry name" value="ABC_TRANSPORTER_2"/>
    <property type="match status" value="2"/>
</dbReference>
<evidence type="ECO:0000256" key="5">
    <source>
        <dbReference type="ARBA" id="ARBA00022737"/>
    </source>
</evidence>
<dbReference type="Pfam" id="PF00005">
    <property type="entry name" value="ABC_tran"/>
    <property type="match status" value="2"/>
</dbReference>
<dbReference type="PANTHER" id="PTHR43790">
    <property type="entry name" value="CARBOHYDRATE TRANSPORT ATP-BINDING PROTEIN MG119-RELATED"/>
    <property type="match status" value="1"/>
</dbReference>
<sequence length="517" mass="56355">MNVASPTATPVLSGRGIVKKFPGVLALDRVDFDLNAGEVHGLIGENGAGKTTLMHILAGALQPTEGEILLDGQLVHFANARQALKQRICIVYQELNLIPYLSVAENVFLGREVVGTTGLIDAKSQNLRCKELLALLDPSIDPRAQVNTLRVGQQQIVEIAKALNAQARVIFMDEPTSAISDSEVEVLFKLIESLRREGIAIVYVSHKLDELLRITDRITVLRDGKYVDTLVTGDTQQETIVRLMVGRDLSDMYVQNVSEIGEEVLRLDSLSQRSDIGEHLLVEDVSLSVAAGEVLGIFGLMGAGRTELLESIFGLHPKSTSGSVSIHGKRCDLRSPAAAMGHGIGLVPEDRKKQGLVMGMSVENNISLSNIGLIESYALLSRRLEKQHAESYIKQLSIKTPSMRQKASVLSGGNQQKVVLSRVLSTIPRVLLLDEPTRGIDINAKREIYALVDQLKQQGLAIVVVSSELPELLGISDRIMVMCEGRKTAEFSREQANEENLMQAAVPGFQAETTNYA</sequence>
<dbReference type="EMBL" id="SJPS01000004">
    <property type="protein sequence ID" value="TWU25565.1"/>
    <property type="molecule type" value="Genomic_DNA"/>
</dbReference>
<evidence type="ECO:0000256" key="3">
    <source>
        <dbReference type="ARBA" id="ARBA00022475"/>
    </source>
</evidence>
<evidence type="ECO:0000256" key="1">
    <source>
        <dbReference type="ARBA" id="ARBA00004202"/>
    </source>
</evidence>
<keyword evidence="11" id="KW-0378">Hydrolase</keyword>
<comment type="subcellular location">
    <subcellularLocation>
        <location evidence="1">Cell membrane</location>
        <topology evidence="1">Peripheral membrane protein</topology>
    </subcellularLocation>
</comment>
<dbReference type="SUPFAM" id="SSF52540">
    <property type="entry name" value="P-loop containing nucleoside triphosphate hydrolases"/>
    <property type="match status" value="2"/>
</dbReference>
<dbReference type="PANTHER" id="PTHR43790:SF3">
    <property type="entry name" value="D-ALLOSE IMPORT ATP-BINDING PROTEIN ALSA-RELATED"/>
    <property type="match status" value="1"/>
</dbReference>
<gene>
    <name evidence="11" type="primary">rbsA</name>
    <name evidence="11" type="ORF">Pla144_27720</name>
</gene>
<dbReference type="OrthoDB" id="9771863at2"/>
<dbReference type="InterPro" id="IPR017871">
    <property type="entry name" value="ABC_transporter-like_CS"/>
</dbReference>
<dbReference type="InterPro" id="IPR003593">
    <property type="entry name" value="AAA+_ATPase"/>
</dbReference>
<organism evidence="11 12">
    <name type="scientific">Bythopirellula polymerisocia</name>
    <dbReference type="NCBI Taxonomy" id="2528003"/>
    <lineage>
        <taxon>Bacteria</taxon>
        <taxon>Pseudomonadati</taxon>
        <taxon>Planctomycetota</taxon>
        <taxon>Planctomycetia</taxon>
        <taxon>Pirellulales</taxon>
        <taxon>Lacipirellulaceae</taxon>
        <taxon>Bythopirellula</taxon>
    </lineage>
</organism>
<proteinExistence type="predicted"/>
<dbReference type="CDD" id="cd03216">
    <property type="entry name" value="ABC_Carb_Monos_I"/>
    <property type="match status" value="1"/>
</dbReference>
<keyword evidence="6" id="KW-0547">Nucleotide-binding</keyword>
<keyword evidence="5" id="KW-0677">Repeat</keyword>
<dbReference type="PROSITE" id="PS00211">
    <property type="entry name" value="ABC_TRANSPORTER_1"/>
    <property type="match status" value="1"/>
</dbReference>
<dbReference type="FunFam" id="3.40.50.300:FF:000127">
    <property type="entry name" value="Ribose import ATP-binding protein RbsA"/>
    <property type="match status" value="1"/>
</dbReference>
<dbReference type="InterPro" id="IPR003439">
    <property type="entry name" value="ABC_transporter-like_ATP-bd"/>
</dbReference>
<evidence type="ECO:0000259" key="10">
    <source>
        <dbReference type="PROSITE" id="PS50893"/>
    </source>
</evidence>
<protein>
    <submittedName>
        <fullName evidence="11">Ribose import ATP-binding protein RbsA</fullName>
        <ecNumber evidence="11">3.6.3.17</ecNumber>
    </submittedName>
</protein>
<evidence type="ECO:0000313" key="11">
    <source>
        <dbReference type="EMBL" id="TWU25565.1"/>
    </source>
</evidence>
<keyword evidence="8" id="KW-1278">Translocase</keyword>
<dbReference type="InterPro" id="IPR050107">
    <property type="entry name" value="ABC_carbohydrate_import_ATPase"/>
</dbReference>
<dbReference type="InterPro" id="IPR027417">
    <property type="entry name" value="P-loop_NTPase"/>
</dbReference>
<name>A0A5C6CN89_9BACT</name>
<keyword evidence="7 11" id="KW-0067">ATP-binding</keyword>
<evidence type="ECO:0000313" key="12">
    <source>
        <dbReference type="Proteomes" id="UP000318437"/>
    </source>
</evidence>
<feature type="domain" description="ABC transporter" evidence="10">
    <location>
        <begin position="12"/>
        <end position="248"/>
    </location>
</feature>
<keyword evidence="12" id="KW-1185">Reference proteome</keyword>
<dbReference type="GO" id="GO:0005886">
    <property type="term" value="C:plasma membrane"/>
    <property type="evidence" value="ECO:0007669"/>
    <property type="project" value="UniProtKB-SubCell"/>
</dbReference>